<evidence type="ECO:0000313" key="8">
    <source>
        <dbReference type="EMBL" id="KAA3674258.1"/>
    </source>
</evidence>
<keyword evidence="4 6" id="KW-1133">Transmembrane helix</keyword>
<evidence type="ECO:0000256" key="4">
    <source>
        <dbReference type="ARBA" id="ARBA00022989"/>
    </source>
</evidence>
<feature type="transmembrane region" description="Helical" evidence="6">
    <location>
        <begin position="169"/>
        <end position="189"/>
    </location>
</feature>
<accession>A0A5J4NG43</accession>
<keyword evidence="3 6" id="KW-0812">Transmembrane</keyword>
<comment type="caution">
    <text evidence="8">The sequence shown here is derived from an EMBL/GenBank/DDBJ whole genome shotgun (WGS) entry which is preliminary data.</text>
</comment>
<comment type="similarity">
    <text evidence="2">Belongs to the DRAM/TMEM150 family.</text>
</comment>
<keyword evidence="9" id="KW-1185">Reference proteome</keyword>
<organism evidence="8 9">
    <name type="scientific">Paragonimus westermani</name>
    <dbReference type="NCBI Taxonomy" id="34504"/>
    <lineage>
        <taxon>Eukaryota</taxon>
        <taxon>Metazoa</taxon>
        <taxon>Spiralia</taxon>
        <taxon>Lophotrochozoa</taxon>
        <taxon>Platyhelminthes</taxon>
        <taxon>Trematoda</taxon>
        <taxon>Digenea</taxon>
        <taxon>Plagiorchiida</taxon>
        <taxon>Troglotremata</taxon>
        <taxon>Troglotrematidae</taxon>
        <taxon>Paragonimus</taxon>
    </lineage>
</organism>
<feature type="domain" description="CWH43-like N-terminal" evidence="7">
    <location>
        <begin position="17"/>
        <end position="240"/>
    </location>
</feature>
<dbReference type="AlphaFoldDB" id="A0A5J4NG43"/>
<dbReference type="EMBL" id="QNGE01003272">
    <property type="protein sequence ID" value="KAA3674258.1"/>
    <property type="molecule type" value="Genomic_DNA"/>
</dbReference>
<dbReference type="Pfam" id="PF10277">
    <property type="entry name" value="Frag1"/>
    <property type="match status" value="1"/>
</dbReference>
<dbReference type="Proteomes" id="UP000324629">
    <property type="component" value="Unassembled WGS sequence"/>
</dbReference>
<feature type="transmembrane region" description="Helical" evidence="6">
    <location>
        <begin position="12"/>
        <end position="39"/>
    </location>
</feature>
<evidence type="ECO:0000256" key="1">
    <source>
        <dbReference type="ARBA" id="ARBA00004127"/>
    </source>
</evidence>
<evidence type="ECO:0000256" key="3">
    <source>
        <dbReference type="ARBA" id="ARBA00022692"/>
    </source>
</evidence>
<keyword evidence="5 6" id="KW-0472">Membrane</keyword>
<feature type="non-terminal residue" evidence="8">
    <location>
        <position position="1"/>
    </location>
</feature>
<feature type="transmembrane region" description="Helical" evidence="6">
    <location>
        <begin position="64"/>
        <end position="84"/>
    </location>
</feature>
<gene>
    <name evidence="8" type="ORF">DEA37_0004714</name>
</gene>
<dbReference type="InterPro" id="IPR019402">
    <property type="entry name" value="CWH43_N"/>
</dbReference>
<dbReference type="PANTHER" id="PTHR21324">
    <property type="entry name" value="FASTING-INDUCIBLE INTEGRAL MEMBRANE PROTEIN TM6P1-RELATED"/>
    <property type="match status" value="1"/>
</dbReference>
<evidence type="ECO:0000256" key="6">
    <source>
        <dbReference type="SAM" id="Phobius"/>
    </source>
</evidence>
<dbReference type="PANTHER" id="PTHR21324:SF2">
    <property type="entry name" value="EG:22E5.9 PROTEIN"/>
    <property type="match status" value="1"/>
</dbReference>
<feature type="transmembrane region" description="Helical" evidence="6">
    <location>
        <begin position="130"/>
        <end position="148"/>
    </location>
</feature>
<evidence type="ECO:0000259" key="7">
    <source>
        <dbReference type="Pfam" id="PF10277"/>
    </source>
</evidence>
<dbReference type="InterPro" id="IPR050911">
    <property type="entry name" value="DRAM/TMEM150_Autophagy_Mod"/>
</dbReference>
<evidence type="ECO:0000256" key="5">
    <source>
        <dbReference type="ARBA" id="ARBA00023136"/>
    </source>
</evidence>
<dbReference type="GO" id="GO:0012505">
    <property type="term" value="C:endomembrane system"/>
    <property type="evidence" value="ECO:0007669"/>
    <property type="project" value="UniProtKB-SubCell"/>
</dbReference>
<reference evidence="8 9" key="1">
    <citation type="journal article" date="2019" name="Gigascience">
        <title>Whole-genome sequence of the oriental lung fluke Paragonimus westermani.</title>
        <authorList>
            <person name="Oey H."/>
            <person name="Zakrzewski M."/>
            <person name="Narain K."/>
            <person name="Devi K.R."/>
            <person name="Agatsuma T."/>
            <person name="Nawaratna S."/>
            <person name="Gobert G.N."/>
            <person name="Jones M.K."/>
            <person name="Ragan M.A."/>
            <person name="McManus D.P."/>
            <person name="Krause L."/>
        </authorList>
    </citation>
    <scope>NUCLEOTIDE SEQUENCE [LARGE SCALE GENOMIC DNA]</scope>
    <source>
        <strain evidence="8 9">IND2009</strain>
    </source>
</reference>
<name>A0A5J4NG43_9TREM</name>
<evidence type="ECO:0000256" key="2">
    <source>
        <dbReference type="ARBA" id="ARBA00006565"/>
    </source>
</evidence>
<evidence type="ECO:0000313" key="9">
    <source>
        <dbReference type="Proteomes" id="UP000324629"/>
    </source>
</evidence>
<sequence>LNATSGKMEVSCFYMGLSWLPILLALILTSTLYITYFLATFNGQVVGEFFLIGSTGTRPPESCVFAQGLNLAAFVGAVCVYIWHGIAMRRTEFMGNKQPRTYLRVLFAIGLLSSVGLSVVGNFQQDETEAVHTAGVMTALIGCVLYAFMLTHVCRKYLAYRYAYWAPRLCIALASFTFLVVFIGCYISSRTKLTSTRRGSKFNRQPEDGGFSEFKCASICEWTLVFSLITFFLTMAPEFRRYALSLPKVCVQFSEPVIKALNPVNISTISKISILIKTTLQHVWGVVQSVL</sequence>
<proteinExistence type="inferred from homology"/>
<comment type="subcellular location">
    <subcellularLocation>
        <location evidence="1">Endomembrane system</location>
        <topology evidence="1">Multi-pass membrane protein</topology>
    </subcellularLocation>
</comment>
<feature type="transmembrane region" description="Helical" evidence="6">
    <location>
        <begin position="105"/>
        <end position="124"/>
    </location>
</feature>
<protein>
    <recommendedName>
        <fullName evidence="7">CWH43-like N-terminal domain-containing protein</fullName>
    </recommendedName>
</protein>